<dbReference type="SUPFAM" id="SSF50494">
    <property type="entry name" value="Trypsin-like serine proteases"/>
    <property type="match status" value="1"/>
</dbReference>
<dbReference type="AlphaFoldDB" id="A0A452RCB0"/>
<name>A0A452RCB0_URSAM</name>
<organism evidence="10 11">
    <name type="scientific">Ursus americanus</name>
    <name type="common">American black bear</name>
    <name type="synonym">Euarctos americanus</name>
    <dbReference type="NCBI Taxonomy" id="9643"/>
    <lineage>
        <taxon>Eukaryota</taxon>
        <taxon>Metazoa</taxon>
        <taxon>Chordata</taxon>
        <taxon>Craniata</taxon>
        <taxon>Vertebrata</taxon>
        <taxon>Euteleostomi</taxon>
        <taxon>Mammalia</taxon>
        <taxon>Eutheria</taxon>
        <taxon>Laurasiatheria</taxon>
        <taxon>Carnivora</taxon>
        <taxon>Caniformia</taxon>
        <taxon>Ursidae</taxon>
        <taxon>Ursus</taxon>
    </lineage>
</organism>
<dbReference type="InterPro" id="IPR018114">
    <property type="entry name" value="TRYPSIN_HIS"/>
</dbReference>
<keyword evidence="4 7" id="KW-0720">Serine protease</keyword>
<dbReference type="InterPro" id="IPR001254">
    <property type="entry name" value="Trypsin_dom"/>
</dbReference>
<keyword evidence="5" id="KW-1015">Disulfide bond</keyword>
<sequence length="364" mass="39811">MLASVWELPSLLHRPESHGTCLLSLLLSGRLRGPPGLSAQGQALGAGSRAGIVGGHEAPGNRWPWQVSLRAHLGYWQHFCGGSLIHPQWVLTAAHCHLYYQDRLLPVHRVIMHPDYYIIGNGADIALLELEDPVNMSAHVQLVTLPPASETFPTGTPCWVTGWGYVSDGTPLPPPFPLKQVKVPIVENSICNMQYHLGVNTGDGVQIVREDMLCAGNSKKDSCQGDSGGPLVCKVRGAWLQAGVVSWGEGCAHPNRPGIYTRVTYYLDWIPPHFDVTAVTEKARIHAHPKTVKKNLETSPFPAPPPISHPWGHAPLIASLIYVHSDFYFLKIDLFERERERKSGGGAEGQRGPQADSLLRSSIS</sequence>
<reference evidence="10" key="3">
    <citation type="submission" date="2025-09" db="UniProtKB">
        <authorList>
            <consortium name="Ensembl"/>
        </authorList>
    </citation>
    <scope>IDENTIFICATION</scope>
</reference>
<evidence type="ECO:0000256" key="7">
    <source>
        <dbReference type="RuleBase" id="RU363034"/>
    </source>
</evidence>
<dbReference type="PRINTS" id="PR00722">
    <property type="entry name" value="CHYMOTRYPSIN"/>
</dbReference>
<dbReference type="InterPro" id="IPR043504">
    <property type="entry name" value="Peptidase_S1_PA_chymotrypsin"/>
</dbReference>
<dbReference type="Proteomes" id="UP000291022">
    <property type="component" value="Unassembled WGS sequence"/>
</dbReference>
<proteinExistence type="predicted"/>
<keyword evidence="2" id="KW-0732">Signal</keyword>
<dbReference type="CDD" id="cd00190">
    <property type="entry name" value="Tryp_SPc"/>
    <property type="match status" value="1"/>
</dbReference>
<dbReference type="GeneTree" id="ENSGT00940000162207"/>
<evidence type="ECO:0000259" key="9">
    <source>
        <dbReference type="PROSITE" id="PS50240"/>
    </source>
</evidence>
<dbReference type="FunFam" id="2.40.10.10:FF:000006">
    <property type="entry name" value="Serine proteinase stubble"/>
    <property type="match status" value="1"/>
</dbReference>
<evidence type="ECO:0000313" key="11">
    <source>
        <dbReference type="Proteomes" id="UP000291022"/>
    </source>
</evidence>
<evidence type="ECO:0000313" key="10">
    <source>
        <dbReference type="Ensembl" id="ENSUAMP00000016346.1"/>
    </source>
</evidence>
<dbReference type="GO" id="GO:0004252">
    <property type="term" value="F:serine-type endopeptidase activity"/>
    <property type="evidence" value="ECO:0007669"/>
    <property type="project" value="InterPro"/>
</dbReference>
<reference evidence="11" key="1">
    <citation type="submission" date="2016-06" db="EMBL/GenBank/DDBJ databases">
        <title>De novo assembly and RNA-Seq shows season-dependent expression and editing in black bear kidneys.</title>
        <authorList>
            <person name="Korstanje R."/>
            <person name="Srivastava A."/>
            <person name="Sarsani V.K."/>
            <person name="Sheehan S.M."/>
            <person name="Seger R.L."/>
            <person name="Barter M.E."/>
            <person name="Lindqvist C."/>
            <person name="Brody L.C."/>
            <person name="Mullikin J.C."/>
        </authorList>
    </citation>
    <scope>NUCLEOTIDE SEQUENCE [LARGE SCALE GENOMIC DNA]</scope>
</reference>
<reference evidence="10" key="2">
    <citation type="submission" date="2025-08" db="UniProtKB">
        <authorList>
            <consortium name="Ensembl"/>
        </authorList>
    </citation>
    <scope>IDENTIFICATION</scope>
</reference>
<protein>
    <recommendedName>
        <fullName evidence="9">Peptidase S1 domain-containing protein</fullName>
    </recommendedName>
</protein>
<keyword evidence="11" id="KW-1185">Reference proteome</keyword>
<evidence type="ECO:0000256" key="2">
    <source>
        <dbReference type="ARBA" id="ARBA00022729"/>
    </source>
</evidence>
<dbReference type="GO" id="GO:0006508">
    <property type="term" value="P:proteolysis"/>
    <property type="evidence" value="ECO:0007669"/>
    <property type="project" value="UniProtKB-KW"/>
</dbReference>
<dbReference type="STRING" id="9643.ENSUAMP00000016346"/>
<keyword evidence="3 7" id="KW-0378">Hydrolase</keyword>
<evidence type="ECO:0000256" key="6">
    <source>
        <dbReference type="ARBA" id="ARBA00023180"/>
    </source>
</evidence>
<dbReference type="InterPro" id="IPR033116">
    <property type="entry name" value="TRYPSIN_SER"/>
</dbReference>
<dbReference type="PROSITE" id="PS00134">
    <property type="entry name" value="TRYPSIN_HIS"/>
    <property type="match status" value="1"/>
</dbReference>
<dbReference type="Ensembl" id="ENSUAMT00000018307.1">
    <property type="protein sequence ID" value="ENSUAMP00000016346.1"/>
    <property type="gene ID" value="ENSUAMG00000012985.1"/>
</dbReference>
<evidence type="ECO:0000256" key="4">
    <source>
        <dbReference type="ARBA" id="ARBA00022825"/>
    </source>
</evidence>
<feature type="domain" description="Peptidase S1" evidence="9">
    <location>
        <begin position="52"/>
        <end position="275"/>
    </location>
</feature>
<keyword evidence="1 7" id="KW-0645">Protease</keyword>
<dbReference type="InterPro" id="IPR001314">
    <property type="entry name" value="Peptidase_S1A"/>
</dbReference>
<feature type="region of interest" description="Disordered" evidence="8">
    <location>
        <begin position="340"/>
        <end position="364"/>
    </location>
</feature>
<accession>A0A452RCB0</accession>
<evidence type="ECO:0000256" key="5">
    <source>
        <dbReference type="ARBA" id="ARBA00023157"/>
    </source>
</evidence>
<dbReference type="PROSITE" id="PS50240">
    <property type="entry name" value="TRYPSIN_DOM"/>
    <property type="match status" value="1"/>
</dbReference>
<evidence type="ECO:0000256" key="8">
    <source>
        <dbReference type="SAM" id="MobiDB-lite"/>
    </source>
</evidence>
<evidence type="ECO:0000256" key="3">
    <source>
        <dbReference type="ARBA" id="ARBA00022801"/>
    </source>
</evidence>
<dbReference type="Pfam" id="PF00089">
    <property type="entry name" value="Trypsin"/>
    <property type="match status" value="1"/>
</dbReference>
<dbReference type="PANTHER" id="PTHR24253">
    <property type="entry name" value="TRANSMEMBRANE PROTEASE SERINE"/>
    <property type="match status" value="1"/>
</dbReference>
<dbReference type="PANTHER" id="PTHR24253:SF144">
    <property type="entry name" value="CHYMOTRYPSIN-LIKE PROTEASE CTRL-1-RELATED"/>
    <property type="match status" value="1"/>
</dbReference>
<keyword evidence="6" id="KW-0325">Glycoprotein</keyword>
<dbReference type="InterPro" id="IPR009003">
    <property type="entry name" value="Peptidase_S1_PA"/>
</dbReference>
<dbReference type="PROSITE" id="PS00135">
    <property type="entry name" value="TRYPSIN_SER"/>
    <property type="match status" value="1"/>
</dbReference>
<evidence type="ECO:0000256" key="1">
    <source>
        <dbReference type="ARBA" id="ARBA00022670"/>
    </source>
</evidence>
<dbReference type="Gene3D" id="2.40.10.10">
    <property type="entry name" value="Trypsin-like serine proteases"/>
    <property type="match status" value="2"/>
</dbReference>
<dbReference type="SMART" id="SM00020">
    <property type="entry name" value="Tryp_SPc"/>
    <property type="match status" value="1"/>
</dbReference>